<keyword evidence="1" id="KW-0812">Transmembrane</keyword>
<evidence type="ECO:0000313" key="2">
    <source>
        <dbReference type="EMBL" id="ALY08632.1"/>
    </source>
</evidence>
<proteinExistence type="predicted"/>
<evidence type="ECO:0000256" key="1">
    <source>
        <dbReference type="SAM" id="Phobius"/>
    </source>
</evidence>
<organism evidence="2 3">
    <name type="scientific">Arthrobacter phage CapnMurica</name>
    <dbReference type="NCBI Taxonomy" id="1772294"/>
    <lineage>
        <taxon>Viruses</taxon>
        <taxon>Duplodnaviria</taxon>
        <taxon>Heunggongvirae</taxon>
        <taxon>Uroviricota</taxon>
        <taxon>Caudoviricetes</taxon>
        <taxon>Gordonvirus</taxon>
        <taxon>Gordonvirus captnmurica</taxon>
    </lineage>
</organism>
<accession>A0A0U4KM89</accession>
<dbReference type="Proteomes" id="UP000222888">
    <property type="component" value="Segment"/>
</dbReference>
<keyword evidence="1" id="KW-0472">Membrane</keyword>
<dbReference type="RefSeq" id="YP_009603405.1">
    <property type="nucleotide sequence ID" value="NC_041951.1"/>
</dbReference>
<keyword evidence="3" id="KW-1185">Reference proteome</keyword>
<evidence type="ECO:0000313" key="3">
    <source>
        <dbReference type="Proteomes" id="UP000222888"/>
    </source>
</evidence>
<keyword evidence="1" id="KW-1133">Transmembrane helix</keyword>
<dbReference type="GeneID" id="40079285"/>
<protein>
    <submittedName>
        <fullName evidence="2">Uncharacterized protein</fullName>
    </submittedName>
</protein>
<dbReference type="EMBL" id="KU160641">
    <property type="protein sequence ID" value="ALY08632.1"/>
    <property type="molecule type" value="Genomic_DNA"/>
</dbReference>
<name>A0A0U4KM89_9CAUD</name>
<feature type="transmembrane region" description="Helical" evidence="1">
    <location>
        <begin position="12"/>
        <end position="29"/>
    </location>
</feature>
<reference evidence="2 3" key="1">
    <citation type="submission" date="2015-11" db="EMBL/GenBank/DDBJ databases">
        <authorList>
            <person name="Amegashie A.K."/>
            <person name="Borst K.R."/>
            <person name="Casazza W.J."/>
            <person name="Chen K.H."/>
            <person name="Evans D.R."/>
            <person name="Huang J."/>
            <person name="Kaku B.M."/>
            <person name="Khetarpal S.K."/>
            <person name="Keifer M.E."/>
            <person name="Kolev H.M."/>
            <person name="McDonald H.N."/>
            <person name="Nkangabwa M.S."/>
            <person name="Rickstrew G.A."/>
            <person name="Schlossman J.R."/>
            <person name="Tender C.M."/>
            <person name="Thomas C.G."/>
            <person name="Vanderveen L.N."/>
            <person name="Varma R.N."/>
            <person name="Wong N."/>
            <person name="Zhang C.W."/>
            <person name="Cutting C.L."/>
            <person name="Davison P.A."/>
            <person name="Braun M.A."/>
            <person name="Lopez A.J."/>
            <person name="Jarvik J.W."/>
            <person name="Bradley K.W."/>
            <person name="Asai D.J."/>
            <person name="Bowman C.A."/>
            <person name="Russell D.A."/>
            <person name="Pope W.H."/>
            <person name="Jacobs-Sera D."/>
            <person name="Hendrix R.W."/>
            <person name="Hatfull G.F."/>
        </authorList>
    </citation>
    <scope>NUCLEOTIDE SEQUENCE [LARGE SCALE GENOMIC DNA]</scope>
</reference>
<gene>
    <name evidence="2" type="primary">32</name>
    <name evidence="2" type="ORF">CAPNMURICA_32</name>
</gene>
<dbReference type="KEGG" id="vg:40079285"/>
<dbReference type="OrthoDB" id="35078at10239"/>
<sequence length="101" mass="11168">MMDETTKQLFTFLGTAGGVAFLTMIGNAVKKLYNGAASRERVKTTSLVRRTEVAETKKDEAEAEAEAERKLRIKAEYHVALLEQQVVRLGGTPVLNPKDTE</sequence>